<sequence>MDSCTSTILSKVSETVGCIFDSCMPPKIIEESQASQYANTFKGDDGRKEELKQLVGIFAARAQKYIPCTRIQLETETFKKAQYRLDSNLETLTIETEGTTVHIPISQVKAVYGYDDIKPEDSPELLLHDIFKNMDEDQRDRLAIIEYNKNGRDAQMILMEHEIQTSDPLITVLRILNIYATTRQ</sequence>
<keyword evidence="2" id="KW-1185">Reference proteome</keyword>
<reference evidence="1" key="1">
    <citation type="journal article" date="2014" name="Nucleic Acids Res.">
        <title>The evolutionary dynamics of variant antigen genes in Babesia reveal a history of genomic innovation underlying host-parasite interaction.</title>
        <authorList>
            <person name="Jackson A.P."/>
            <person name="Otto T.D."/>
            <person name="Darby A."/>
            <person name="Ramaprasad A."/>
            <person name="Xia D."/>
            <person name="Echaide I.E."/>
            <person name="Farber M."/>
            <person name="Gahlot S."/>
            <person name="Gamble J."/>
            <person name="Gupta D."/>
            <person name="Gupta Y."/>
            <person name="Jackson L."/>
            <person name="Malandrin L."/>
            <person name="Malas T.B."/>
            <person name="Moussa E."/>
            <person name="Nair M."/>
            <person name="Reid A.J."/>
            <person name="Sanders M."/>
            <person name="Sharma J."/>
            <person name="Tracey A."/>
            <person name="Quail M.A."/>
            <person name="Weir W."/>
            <person name="Wastling J.M."/>
            <person name="Hall N."/>
            <person name="Willadsen P."/>
            <person name="Lingelbach K."/>
            <person name="Shiels B."/>
            <person name="Tait A."/>
            <person name="Berriman M."/>
            <person name="Allred D.R."/>
            <person name="Pain A."/>
        </authorList>
    </citation>
    <scope>NUCLEOTIDE SEQUENCE</scope>
    <source>
        <strain evidence="1">1802A</strain>
    </source>
</reference>
<accession>A0AAD9LJC7</accession>
<dbReference type="Proteomes" id="UP001195914">
    <property type="component" value="Unassembled WGS sequence"/>
</dbReference>
<proteinExistence type="predicted"/>
<comment type="caution">
    <text evidence="1">The sequence shown here is derived from an EMBL/GenBank/DDBJ whole genome shotgun (WGS) entry which is preliminary data.</text>
</comment>
<protein>
    <submittedName>
        <fullName evidence="1">Uncharacterized protein</fullName>
    </submittedName>
</protein>
<evidence type="ECO:0000313" key="1">
    <source>
        <dbReference type="EMBL" id="KAK1937524.1"/>
    </source>
</evidence>
<gene>
    <name evidence="1" type="ORF">X943_002552</name>
</gene>
<organism evidence="1 2">
    <name type="scientific">Babesia divergens</name>
    <dbReference type="NCBI Taxonomy" id="32595"/>
    <lineage>
        <taxon>Eukaryota</taxon>
        <taxon>Sar</taxon>
        <taxon>Alveolata</taxon>
        <taxon>Apicomplexa</taxon>
        <taxon>Aconoidasida</taxon>
        <taxon>Piroplasmida</taxon>
        <taxon>Babesiidae</taxon>
        <taxon>Babesia</taxon>
    </lineage>
</organism>
<evidence type="ECO:0000313" key="2">
    <source>
        <dbReference type="Proteomes" id="UP001195914"/>
    </source>
</evidence>
<dbReference type="EMBL" id="JAHBMH010000033">
    <property type="protein sequence ID" value="KAK1937524.1"/>
    <property type="molecule type" value="Genomic_DNA"/>
</dbReference>
<name>A0AAD9LJC7_BABDI</name>
<reference evidence="1" key="2">
    <citation type="submission" date="2021-05" db="EMBL/GenBank/DDBJ databases">
        <authorList>
            <person name="Pain A."/>
        </authorList>
    </citation>
    <scope>NUCLEOTIDE SEQUENCE</scope>
    <source>
        <strain evidence="1">1802A</strain>
    </source>
</reference>
<dbReference type="AlphaFoldDB" id="A0AAD9LJC7"/>